<dbReference type="InterPro" id="IPR037217">
    <property type="entry name" value="Trp/Indoleamine_2_3_dOase-like"/>
</dbReference>
<dbReference type="Pfam" id="PF03301">
    <property type="entry name" value="Trp_dioxygenase"/>
    <property type="match status" value="1"/>
</dbReference>
<accession>A0A2S0HVU7</accession>
<dbReference type="GO" id="GO:0019441">
    <property type="term" value="P:L-tryptophan catabolic process to kynurenine"/>
    <property type="evidence" value="ECO:0007669"/>
    <property type="project" value="InterPro"/>
</dbReference>
<dbReference type="GO" id="GO:0019442">
    <property type="term" value="P:L-tryptophan catabolic process to acetyl-CoA"/>
    <property type="evidence" value="ECO:0007669"/>
    <property type="project" value="TreeGrafter"/>
</dbReference>
<dbReference type="GO" id="GO:0020037">
    <property type="term" value="F:heme binding"/>
    <property type="evidence" value="ECO:0007669"/>
    <property type="project" value="InterPro"/>
</dbReference>
<dbReference type="InterPro" id="IPR004981">
    <property type="entry name" value="Trp_2_3_dOase"/>
</dbReference>
<gene>
    <name evidence="1" type="ORF">C5O00_06010</name>
</gene>
<evidence type="ECO:0000313" key="1">
    <source>
        <dbReference type="EMBL" id="AVI50750.1"/>
    </source>
</evidence>
<reference evidence="1 2" key="1">
    <citation type="submission" date="2018-02" db="EMBL/GenBank/DDBJ databases">
        <title>Genomic analysis of the strain RR4-38 isolated from a seawater recirculating aquaculture system.</title>
        <authorList>
            <person name="Kim Y.-S."/>
            <person name="Jang Y.H."/>
            <person name="Kim K.-H."/>
        </authorList>
    </citation>
    <scope>NUCLEOTIDE SEQUENCE [LARGE SCALE GENOMIC DNA]</scope>
    <source>
        <strain evidence="1 2">RR4-38</strain>
    </source>
</reference>
<name>A0A2S0HVU7_9FLAO</name>
<proteinExistence type="predicted"/>
<dbReference type="EMBL" id="CP027062">
    <property type="protein sequence ID" value="AVI50750.1"/>
    <property type="molecule type" value="Genomic_DNA"/>
</dbReference>
<dbReference type="PANTHER" id="PTHR10138:SF0">
    <property type="entry name" value="TRYPTOPHAN 2,3-DIOXYGENASE"/>
    <property type="match status" value="1"/>
</dbReference>
<dbReference type="PANTHER" id="PTHR10138">
    <property type="entry name" value="TRYPTOPHAN 2,3-DIOXYGENASE"/>
    <property type="match status" value="1"/>
</dbReference>
<dbReference type="GO" id="GO:0046872">
    <property type="term" value="F:metal ion binding"/>
    <property type="evidence" value="ECO:0007669"/>
    <property type="project" value="InterPro"/>
</dbReference>
<evidence type="ECO:0000313" key="2">
    <source>
        <dbReference type="Proteomes" id="UP000238442"/>
    </source>
</evidence>
<dbReference type="Gene3D" id="1.20.58.480">
    <property type="match status" value="1"/>
</dbReference>
<keyword evidence="1" id="KW-0223">Dioxygenase</keyword>
<sequence>MEIQPETLKLLEQLKKKYDAIDQDLDTHLEGLLYGEPITYWDYIQTDALLNLQVQRTTLPDEMVFIMYHQINELLFKMILWEIQQVAHHKELTVKFFSERLMRISRYFDMLTSSFQIMTEGMEVEQYLQFRNTLTPASGFQSAQYRKIEFASTDLINLIDARFRDTIDRDTPYEHALEHLYWQAAGKNYHTGKKSYLLSAFEEKYKNEFIAFTKEYNTINLYAKFKSLPESVKKDPKLRKAMRHYDRTVNIKWVMAHYNTAVKYLNHGNEPEEATGGSDWAKYMLPKYQRRIFFPEVWTAEELKNWGHDV</sequence>
<dbReference type="GO" id="GO:0004833">
    <property type="term" value="F:L-tryptophan 2,3-dioxygenase activity"/>
    <property type="evidence" value="ECO:0007669"/>
    <property type="project" value="InterPro"/>
</dbReference>
<dbReference type="RefSeq" id="WP_105215831.1">
    <property type="nucleotide sequence ID" value="NZ_CP027062.1"/>
</dbReference>
<dbReference type="KEGG" id="aue:C5O00_06010"/>
<keyword evidence="1" id="KW-0560">Oxidoreductase</keyword>
<protein>
    <submittedName>
        <fullName evidence="1">Tryptophan 2,3-dioxygenase</fullName>
    </submittedName>
</protein>
<dbReference type="Proteomes" id="UP000238442">
    <property type="component" value="Chromosome"/>
</dbReference>
<dbReference type="AlphaFoldDB" id="A0A2S0HVU7"/>
<dbReference type="OrthoDB" id="9776847at2"/>
<dbReference type="SUPFAM" id="SSF140959">
    <property type="entry name" value="Indolic compounds 2,3-dioxygenase-like"/>
    <property type="match status" value="1"/>
</dbReference>
<keyword evidence="2" id="KW-1185">Reference proteome</keyword>
<organism evidence="1 2">
    <name type="scientific">Pukyongia salina</name>
    <dbReference type="NCBI Taxonomy" id="2094025"/>
    <lineage>
        <taxon>Bacteria</taxon>
        <taxon>Pseudomonadati</taxon>
        <taxon>Bacteroidota</taxon>
        <taxon>Flavobacteriia</taxon>
        <taxon>Flavobacteriales</taxon>
        <taxon>Flavobacteriaceae</taxon>
        <taxon>Pukyongia</taxon>
    </lineage>
</organism>